<dbReference type="NCBIfam" id="TIGR00057">
    <property type="entry name" value="L-threonylcarbamoyladenylate synthase"/>
    <property type="match status" value="1"/>
</dbReference>
<dbReference type="EMBL" id="CP098251">
    <property type="protein sequence ID" value="WAV90864.1"/>
    <property type="molecule type" value="Genomic_DNA"/>
</dbReference>
<dbReference type="Pfam" id="PF01300">
    <property type="entry name" value="Sua5_yciO_yrdC"/>
    <property type="match status" value="1"/>
</dbReference>
<dbReference type="RefSeq" id="WP_269282899.1">
    <property type="nucleotide sequence ID" value="NZ_CP098251.1"/>
</dbReference>
<dbReference type="PANTHER" id="PTHR42828">
    <property type="entry name" value="DHBP SYNTHASE RIBB-LIKE ALPHA/BETA DOMAIN-CONTAINING PROTEIN"/>
    <property type="match status" value="1"/>
</dbReference>
<reference evidence="1" key="1">
    <citation type="journal article" date="2022" name="Front. Microbiol.">
        <title>New perspectives on an old grouping: The genomic and phenotypic variability of Oxalobacter formigenes and the implications for calcium oxalate stone prevention.</title>
        <authorList>
            <person name="Chmiel J.A."/>
            <person name="Carr C."/>
            <person name="Stuivenberg G.A."/>
            <person name="Venema R."/>
            <person name="Chanyi R.M."/>
            <person name="Al K.F."/>
            <person name="Giguere D."/>
            <person name="Say H."/>
            <person name="Akouris P.P."/>
            <person name="Dominguez Romero S.A."/>
            <person name="Kwong A."/>
            <person name="Tai V."/>
            <person name="Koval S.F."/>
            <person name="Razvi H."/>
            <person name="Bjazevic J."/>
            <person name="Burton J.P."/>
        </authorList>
    </citation>
    <scope>NUCLEOTIDE SEQUENCE</scope>
    <source>
        <strain evidence="1">OxK</strain>
    </source>
</reference>
<dbReference type="GO" id="GO:0061710">
    <property type="term" value="F:L-threonylcarbamoyladenylate synthase"/>
    <property type="evidence" value="ECO:0007669"/>
    <property type="project" value="UniProtKB-EC"/>
</dbReference>
<dbReference type="PROSITE" id="PS51163">
    <property type="entry name" value="YRDC"/>
    <property type="match status" value="1"/>
</dbReference>
<dbReference type="Proteomes" id="UP001164819">
    <property type="component" value="Chromosome"/>
</dbReference>
<dbReference type="SUPFAM" id="SSF55821">
    <property type="entry name" value="YrdC/RibB"/>
    <property type="match status" value="1"/>
</dbReference>
<keyword evidence="1" id="KW-0548">Nucleotidyltransferase</keyword>
<name>A0A9E9LDK4_9BURK</name>
<dbReference type="EC" id="2.7.7.87" evidence="1"/>
<gene>
    <name evidence="1" type="ORF">NB646_08515</name>
</gene>
<evidence type="ECO:0000313" key="1">
    <source>
        <dbReference type="EMBL" id="WAV90864.1"/>
    </source>
</evidence>
<accession>A0A9E9LDK4</accession>
<dbReference type="GO" id="GO:0003725">
    <property type="term" value="F:double-stranded RNA binding"/>
    <property type="evidence" value="ECO:0007669"/>
    <property type="project" value="InterPro"/>
</dbReference>
<dbReference type="InterPro" id="IPR006070">
    <property type="entry name" value="Sua5-like_dom"/>
</dbReference>
<sequence length="208" mass="22921">MTSFYLEIHPVNPQTRLIRKAADIVRDGGVIVIPTDSSYALVCRLDDKAAVDRIRQIRQIDERHLLTLLCRDLSEVGSYARVDNSAYRLLKTATPGAFTFILQATKEVPRRLSHPSRKTIGLRVPDNRIDQALLKELGEPLICTTVILPGDEDPMTEGYVIQERLEKLVDAVVDGGACGLLPTTVVDLTGKEPLLVRSGRGEPALIGL</sequence>
<protein>
    <submittedName>
        <fullName evidence="1">L-threonylcarbamoyladenylate synthase</fullName>
        <ecNumber evidence="1">2.7.7.87</ecNumber>
    </submittedName>
</protein>
<dbReference type="InterPro" id="IPR052532">
    <property type="entry name" value="SUA5_domain"/>
</dbReference>
<dbReference type="Gene3D" id="3.90.870.10">
    <property type="entry name" value="DHBP synthase"/>
    <property type="match status" value="1"/>
</dbReference>
<proteinExistence type="predicted"/>
<dbReference type="PANTHER" id="PTHR42828:SF3">
    <property type="entry name" value="THREONYLCARBAMOYL-AMP SYNTHASE"/>
    <property type="match status" value="1"/>
</dbReference>
<dbReference type="AlphaFoldDB" id="A0A9E9LDK4"/>
<keyword evidence="1" id="KW-0808">Transferase</keyword>
<dbReference type="InterPro" id="IPR017945">
    <property type="entry name" value="DHBP_synth_RibB-like_a/b_dom"/>
</dbReference>
<organism evidence="1">
    <name type="scientific">Oxalobacter aliiformigenes</name>
    <dbReference type="NCBI Taxonomy" id="2946593"/>
    <lineage>
        <taxon>Bacteria</taxon>
        <taxon>Pseudomonadati</taxon>
        <taxon>Pseudomonadota</taxon>
        <taxon>Betaproteobacteria</taxon>
        <taxon>Burkholderiales</taxon>
        <taxon>Oxalobacteraceae</taxon>
        <taxon>Oxalobacter</taxon>
    </lineage>
</organism>